<dbReference type="GO" id="GO:0008270">
    <property type="term" value="F:zinc ion binding"/>
    <property type="evidence" value="ECO:0007669"/>
    <property type="project" value="InterPro"/>
</dbReference>
<dbReference type="CDD" id="cd00085">
    <property type="entry name" value="HNHc"/>
    <property type="match status" value="1"/>
</dbReference>
<dbReference type="InterPro" id="IPR002711">
    <property type="entry name" value="HNH"/>
</dbReference>
<dbReference type="Proteomes" id="UP000057737">
    <property type="component" value="Unassembled WGS sequence"/>
</dbReference>
<dbReference type="EMBL" id="LNCU01000107">
    <property type="protein sequence ID" value="KWV48416.1"/>
    <property type="molecule type" value="Genomic_DNA"/>
</dbReference>
<organism evidence="2 3">
    <name type="scientific">Bradyrhizobium macuxiense</name>
    <dbReference type="NCBI Taxonomy" id="1755647"/>
    <lineage>
        <taxon>Bacteria</taxon>
        <taxon>Pseudomonadati</taxon>
        <taxon>Pseudomonadota</taxon>
        <taxon>Alphaproteobacteria</taxon>
        <taxon>Hyphomicrobiales</taxon>
        <taxon>Nitrobacteraceae</taxon>
        <taxon>Bradyrhizobium</taxon>
    </lineage>
</organism>
<dbReference type="AlphaFoldDB" id="A0A109JGD0"/>
<name>A0A109JGD0_9BRAD</name>
<dbReference type="GO" id="GO:0003676">
    <property type="term" value="F:nucleic acid binding"/>
    <property type="evidence" value="ECO:0007669"/>
    <property type="project" value="InterPro"/>
</dbReference>
<dbReference type="Gene3D" id="1.10.30.50">
    <property type="match status" value="1"/>
</dbReference>
<feature type="domain" description="HNH nuclease" evidence="1">
    <location>
        <begin position="17"/>
        <end position="69"/>
    </location>
</feature>
<sequence>MMNYHDYIASRSWRQNPARLAELEAAGFRCRICNDDGQANALEVHHRTYANLGRELPSDLTTLCRSCHRVATDHLRRLRYAGHAIAHADIQQPFECPVPLVDPTFKENI</sequence>
<proteinExistence type="predicted"/>
<dbReference type="Pfam" id="PF01844">
    <property type="entry name" value="HNH"/>
    <property type="match status" value="1"/>
</dbReference>
<evidence type="ECO:0000259" key="1">
    <source>
        <dbReference type="SMART" id="SM00507"/>
    </source>
</evidence>
<dbReference type="OrthoDB" id="8248803at2"/>
<protein>
    <recommendedName>
        <fullName evidence="1">HNH nuclease domain-containing protein</fullName>
    </recommendedName>
</protein>
<gene>
    <name evidence="2" type="ORF">AS156_18215</name>
</gene>
<evidence type="ECO:0000313" key="3">
    <source>
        <dbReference type="Proteomes" id="UP000057737"/>
    </source>
</evidence>
<evidence type="ECO:0000313" key="2">
    <source>
        <dbReference type="EMBL" id="KWV48416.1"/>
    </source>
</evidence>
<dbReference type="InterPro" id="IPR003615">
    <property type="entry name" value="HNH_nuc"/>
</dbReference>
<comment type="caution">
    <text evidence="2">The sequence shown here is derived from an EMBL/GenBank/DDBJ whole genome shotgun (WGS) entry which is preliminary data.</text>
</comment>
<dbReference type="SMART" id="SM00507">
    <property type="entry name" value="HNHc"/>
    <property type="match status" value="1"/>
</dbReference>
<accession>A0A109JGD0</accession>
<dbReference type="GO" id="GO:0004519">
    <property type="term" value="F:endonuclease activity"/>
    <property type="evidence" value="ECO:0007669"/>
    <property type="project" value="InterPro"/>
</dbReference>
<reference evidence="2 3" key="1">
    <citation type="submission" date="2015-11" db="EMBL/GenBank/DDBJ databases">
        <title>Draft Genome Sequence of the Strain BR 10303 (Bradyrhizobium sp.) isolated from nodules of Centrolobium paraense.</title>
        <authorList>
            <person name="Zelli J.E."/>
            <person name="Simoes-Araujo J.L."/>
            <person name="Barauna A.C."/>
            <person name="Silva K."/>
        </authorList>
    </citation>
    <scope>NUCLEOTIDE SEQUENCE [LARGE SCALE GENOMIC DNA]</scope>
    <source>
        <strain evidence="2 3">BR 10303</strain>
    </source>
</reference>
<keyword evidence="3" id="KW-1185">Reference proteome</keyword>